<name>A0A7T4JVF9_9CORY</name>
<keyword evidence="1" id="KW-0812">Transmembrane</keyword>
<dbReference type="Proteomes" id="UP000596145">
    <property type="component" value="Chromosome"/>
</dbReference>
<keyword evidence="1" id="KW-1133">Transmembrane helix</keyword>
<evidence type="ECO:0000313" key="3">
    <source>
        <dbReference type="Proteomes" id="UP000596145"/>
    </source>
</evidence>
<protein>
    <submittedName>
        <fullName evidence="2">Uncharacterized protein</fullName>
    </submittedName>
</protein>
<accession>A0A7T4JVF9</accession>
<keyword evidence="1" id="KW-0472">Membrane</keyword>
<proteinExistence type="predicted"/>
<sequence length="296" mass="32137">MDGNGVRGVICLLHFDPFFRLKMGLDACLLLPPKERPTMASSKQSPVIYALIGAIVVLVGVVLLLAYFSLRAPDETTAITSTRTSESTSASASPTEDRCGVLAQNAVSGMTEPQQQYCDGEWLWAGQEQSDHLNLYHWTDRWEYFKPDGTDNYAGYDCYDEDRLEAAGAPTALVSKLNICTSDAPATSQAKAAEDEFAWAGPPLQCDGRYILIVESVLVAPGDNPYDPTWEALKKWPGAHVSYAVCSSLRGTYDGKDVYAVYYDAGHSVSEVCALKAKYGGNARSLNNAGDFSDPC</sequence>
<gene>
    <name evidence="2" type="ORF">I6I10_02460</name>
</gene>
<dbReference type="EMBL" id="CP066007">
    <property type="protein sequence ID" value="QQB46815.1"/>
    <property type="molecule type" value="Genomic_DNA"/>
</dbReference>
<reference evidence="2 3" key="1">
    <citation type="submission" date="2020-12" db="EMBL/GenBank/DDBJ databases">
        <title>FDA dAtabase for Regulatory Grade micrObial Sequences (FDA-ARGOS): Supporting development and validation of Infectious Disease Dx tests.</title>
        <authorList>
            <person name="Sproer C."/>
            <person name="Gronow S."/>
            <person name="Severitt S."/>
            <person name="Schroder I."/>
            <person name="Tallon L."/>
            <person name="Sadzewicz L."/>
            <person name="Zhao X."/>
            <person name="Boylan J."/>
            <person name="Ott S."/>
            <person name="Bowen H."/>
            <person name="Vavikolanu K."/>
            <person name="Mehta A."/>
            <person name="Aluvathingal J."/>
            <person name="Nadendla S."/>
            <person name="Lowell S."/>
            <person name="Myers T."/>
            <person name="Yan Y."/>
            <person name="Sichtig H."/>
        </authorList>
    </citation>
    <scope>NUCLEOTIDE SEQUENCE [LARGE SCALE GENOMIC DNA]</scope>
    <source>
        <strain evidence="2 3">FDAARGOS_1053</strain>
    </source>
</reference>
<organism evidence="2 3">
    <name type="scientific">Corynebacterium glucuronolyticum</name>
    <dbReference type="NCBI Taxonomy" id="39791"/>
    <lineage>
        <taxon>Bacteria</taxon>
        <taxon>Bacillati</taxon>
        <taxon>Actinomycetota</taxon>
        <taxon>Actinomycetes</taxon>
        <taxon>Mycobacteriales</taxon>
        <taxon>Corynebacteriaceae</taxon>
        <taxon>Corynebacterium</taxon>
    </lineage>
</organism>
<dbReference type="AlphaFoldDB" id="A0A7T4JVF9"/>
<feature type="transmembrane region" description="Helical" evidence="1">
    <location>
        <begin position="47"/>
        <end position="70"/>
    </location>
</feature>
<evidence type="ECO:0000256" key="1">
    <source>
        <dbReference type="SAM" id="Phobius"/>
    </source>
</evidence>
<dbReference type="OrthoDB" id="4427108at2"/>
<evidence type="ECO:0000313" key="2">
    <source>
        <dbReference type="EMBL" id="QQB46815.1"/>
    </source>
</evidence>